<feature type="domain" description="Flavoprotein" evidence="7">
    <location>
        <begin position="6"/>
        <end position="169"/>
    </location>
</feature>
<evidence type="ECO:0000256" key="2">
    <source>
        <dbReference type="ARBA" id="ARBA00022630"/>
    </source>
</evidence>
<dbReference type="GO" id="GO:0106141">
    <property type="term" value="F:flavin prenyltransferase activity"/>
    <property type="evidence" value="ECO:0007669"/>
    <property type="project" value="UniProtKB-EC"/>
</dbReference>
<gene>
    <name evidence="5" type="primary">ubiX</name>
    <name evidence="8" type="ORF">SAMN06265368_1272</name>
</gene>
<evidence type="ECO:0000256" key="1">
    <source>
        <dbReference type="ARBA" id="ARBA00022602"/>
    </source>
</evidence>
<evidence type="ECO:0000256" key="3">
    <source>
        <dbReference type="ARBA" id="ARBA00022643"/>
    </source>
</evidence>
<feature type="binding site" evidence="5">
    <location>
        <position position="40"/>
    </location>
    <ligand>
        <name>FMN</name>
        <dbReference type="ChEBI" id="CHEBI:58210"/>
    </ligand>
</feature>
<dbReference type="Pfam" id="PF02441">
    <property type="entry name" value="Flavoprotein"/>
    <property type="match status" value="1"/>
</dbReference>
<protein>
    <recommendedName>
        <fullName evidence="5">Flavin prenyltransferase UbiX</fullName>
        <ecNumber evidence="5">2.5.1.129</ecNumber>
    </recommendedName>
</protein>
<comment type="caution">
    <text evidence="5">Lacks conserved residue(s) required for the propagation of feature annotation.</text>
</comment>
<evidence type="ECO:0000256" key="4">
    <source>
        <dbReference type="ARBA" id="ARBA00022679"/>
    </source>
</evidence>
<dbReference type="NCBIfam" id="TIGR00421">
    <property type="entry name" value="ubiX_pad"/>
    <property type="match status" value="1"/>
</dbReference>
<name>A0A285NFX6_9HYPH</name>
<dbReference type="AlphaFoldDB" id="A0A285NFX6"/>
<evidence type="ECO:0000313" key="8">
    <source>
        <dbReference type="EMBL" id="SNZ07793.1"/>
    </source>
</evidence>
<evidence type="ECO:0000313" key="9">
    <source>
        <dbReference type="Proteomes" id="UP000219439"/>
    </source>
</evidence>
<comment type="catalytic activity">
    <reaction evidence="5">
        <text>dimethylallyl phosphate + FMNH2 = prenylated FMNH2 + phosphate</text>
        <dbReference type="Rhea" id="RHEA:37743"/>
        <dbReference type="ChEBI" id="CHEBI:43474"/>
        <dbReference type="ChEBI" id="CHEBI:57618"/>
        <dbReference type="ChEBI" id="CHEBI:87467"/>
        <dbReference type="ChEBI" id="CHEBI:88052"/>
        <dbReference type="EC" id="2.5.1.129"/>
    </reaction>
</comment>
<dbReference type="Proteomes" id="UP000219439">
    <property type="component" value="Unassembled WGS sequence"/>
</dbReference>
<sequence length="191" mass="20787">MTQIRKIGIVISGASGSILALSALRILADLPNTESHLIVTEGGQRTLELELEPEEVSEIPYLSEKVNEEQDLAASIASGSNALDAMIILPCSIRTLSAIAYGQTDRLSIRAADVMLKERRPLVLAVRESPLHSGHLQSMQQVTQMGGIIAPPVPAYYLKPQTIEEIALQNAARVLNLAGCNVQQQLVRWER</sequence>
<keyword evidence="1 5" id="KW-0637">Prenyltransferase</keyword>
<feature type="transmembrane region" description="Helical" evidence="6">
    <location>
        <begin position="7"/>
        <end position="28"/>
    </location>
</feature>
<evidence type="ECO:0000256" key="5">
    <source>
        <dbReference type="HAMAP-Rule" id="MF_01984"/>
    </source>
</evidence>
<dbReference type="Gene3D" id="3.40.50.1950">
    <property type="entry name" value="Flavin prenyltransferase-like"/>
    <property type="match status" value="1"/>
</dbReference>
<keyword evidence="6" id="KW-1133">Transmembrane helix</keyword>
<feature type="binding site" evidence="5">
    <location>
        <position position="173"/>
    </location>
    <ligand>
        <name>dimethylallyl phosphate</name>
        <dbReference type="ChEBI" id="CHEBI:88052"/>
    </ligand>
</feature>
<feature type="binding site" evidence="5">
    <location>
        <begin position="92"/>
        <end position="95"/>
    </location>
    <ligand>
        <name>FMN</name>
        <dbReference type="ChEBI" id="CHEBI:58210"/>
    </ligand>
</feature>
<proteinExistence type="inferred from homology"/>
<dbReference type="EMBL" id="OBEL01000001">
    <property type="protein sequence ID" value="SNZ07793.1"/>
    <property type="molecule type" value="Genomic_DNA"/>
</dbReference>
<dbReference type="SUPFAM" id="SSF52507">
    <property type="entry name" value="Homo-oligomeric flavin-containing Cys decarboxylases, HFCD"/>
    <property type="match status" value="1"/>
</dbReference>
<keyword evidence="6" id="KW-0472">Membrane</keyword>
<organism evidence="8 9">
    <name type="scientific">Cohaesibacter gelatinilyticus</name>
    <dbReference type="NCBI Taxonomy" id="372072"/>
    <lineage>
        <taxon>Bacteria</taxon>
        <taxon>Pseudomonadati</taxon>
        <taxon>Pseudomonadota</taxon>
        <taxon>Alphaproteobacteria</taxon>
        <taxon>Hyphomicrobiales</taxon>
        <taxon>Cohaesibacteraceae</taxon>
    </lineage>
</organism>
<dbReference type="OrthoDB" id="9781577at2"/>
<feature type="binding site" evidence="5">
    <location>
        <begin position="13"/>
        <end position="15"/>
    </location>
    <ligand>
        <name>FMN</name>
        <dbReference type="ChEBI" id="CHEBI:58210"/>
    </ligand>
</feature>
<feature type="binding site" evidence="5">
    <location>
        <position position="157"/>
    </location>
    <ligand>
        <name>dimethylallyl phosphate</name>
        <dbReference type="ChEBI" id="CHEBI:88052"/>
    </ligand>
</feature>
<keyword evidence="2 5" id="KW-0285">Flavoprotein</keyword>
<dbReference type="InterPro" id="IPR004507">
    <property type="entry name" value="UbiX-like"/>
</dbReference>
<evidence type="ECO:0000256" key="6">
    <source>
        <dbReference type="SAM" id="Phobius"/>
    </source>
</evidence>
<dbReference type="NCBIfam" id="NF004685">
    <property type="entry name" value="PRK06029.1"/>
    <property type="match status" value="1"/>
</dbReference>
<keyword evidence="9" id="KW-1185">Reference proteome</keyword>
<dbReference type="EC" id="2.5.1.129" evidence="5"/>
<accession>A0A285NFX6</accession>
<dbReference type="RefSeq" id="WP_097152478.1">
    <property type="nucleotide sequence ID" value="NZ_OBEL01000001.1"/>
</dbReference>
<keyword evidence="4 5" id="KW-0808">Transferase</keyword>
<dbReference type="InterPro" id="IPR036551">
    <property type="entry name" value="Flavin_trans-like"/>
</dbReference>
<dbReference type="InterPro" id="IPR003382">
    <property type="entry name" value="Flavoprotein"/>
</dbReference>
<feature type="binding site" evidence="5">
    <location>
        <position position="127"/>
    </location>
    <ligand>
        <name>FMN</name>
        <dbReference type="ChEBI" id="CHEBI:58210"/>
    </ligand>
</feature>
<keyword evidence="3 5" id="KW-0288">FMN</keyword>
<comment type="function">
    <text evidence="5">Flavin prenyltransferase that catalyzes the synthesis of the prenylated FMN cofactor (prenyl-FMN) for 4-hydroxy-3-polyprenylbenzoic acid decarboxylase UbiD. The prenyltransferase is metal-independent and links a dimethylallyl moiety from dimethylallyl monophosphate (DMAP) to the flavin N5 and C6 atoms of FMN.</text>
</comment>
<reference evidence="8 9" key="1">
    <citation type="submission" date="2017-09" db="EMBL/GenBank/DDBJ databases">
        <authorList>
            <person name="Ehlers B."/>
            <person name="Leendertz F.H."/>
        </authorList>
    </citation>
    <scope>NUCLEOTIDE SEQUENCE [LARGE SCALE GENOMIC DNA]</scope>
    <source>
        <strain evidence="8 9">DSM 18289</strain>
    </source>
</reference>
<comment type="similarity">
    <text evidence="5">Belongs to the UbiX/PAD1 family.</text>
</comment>
<evidence type="ECO:0000259" key="7">
    <source>
        <dbReference type="Pfam" id="PF02441"/>
    </source>
</evidence>
<dbReference type="HAMAP" id="MF_01984">
    <property type="entry name" value="ubiX_pad"/>
    <property type="match status" value="1"/>
</dbReference>
<keyword evidence="6" id="KW-0812">Transmembrane</keyword>